<protein>
    <submittedName>
        <fullName evidence="1">Uncharacterized protein</fullName>
    </submittedName>
</protein>
<gene>
    <name evidence="1" type="ORF">A3E45_01885</name>
</gene>
<evidence type="ECO:0000313" key="2">
    <source>
        <dbReference type="Proteomes" id="UP000176405"/>
    </source>
</evidence>
<dbReference type="Proteomes" id="UP000176405">
    <property type="component" value="Unassembled WGS sequence"/>
</dbReference>
<dbReference type="STRING" id="1797780.A3E45_01885"/>
<sequence>MDWIRTGKSKFLGGSVDIVKSLREVTDKVVGESRFKGFRNQFDLMEAVLVRGPRLHLRGFFDPKARDGILPALQDLDVGDRMCQVLRQSVKTQLGDEAVAPGGAPVECECSGCHWESYIALGSAFGKIKIGQKGISLMTRTRSQPFRLVYTAPRQDVSSPPASLSASRWR</sequence>
<reference evidence="1 2" key="1">
    <citation type="journal article" date="2016" name="Nat. Commun.">
        <title>Thousands of microbial genomes shed light on interconnected biogeochemical processes in an aquifer system.</title>
        <authorList>
            <person name="Anantharaman K."/>
            <person name="Brown C.T."/>
            <person name="Hug L.A."/>
            <person name="Sharon I."/>
            <person name="Castelle C.J."/>
            <person name="Probst A.J."/>
            <person name="Thomas B.C."/>
            <person name="Singh A."/>
            <person name="Wilkins M.J."/>
            <person name="Karaoz U."/>
            <person name="Brodie E.L."/>
            <person name="Williams K.H."/>
            <person name="Hubbard S.S."/>
            <person name="Banfield J.F."/>
        </authorList>
    </citation>
    <scope>NUCLEOTIDE SEQUENCE [LARGE SCALE GENOMIC DNA]</scope>
</reference>
<organism evidence="1 2">
    <name type="scientific">Candidatus Daviesbacteria bacterium RIFCSPHIGHO2_12_FULL_43_11</name>
    <dbReference type="NCBI Taxonomy" id="1797780"/>
    <lineage>
        <taxon>Bacteria</taxon>
        <taxon>Candidatus Daviesiibacteriota</taxon>
    </lineage>
</organism>
<accession>A0A1F5K7Q7</accession>
<name>A0A1F5K7Q7_9BACT</name>
<dbReference type="EMBL" id="MFDH01000004">
    <property type="protein sequence ID" value="OGE36972.1"/>
    <property type="molecule type" value="Genomic_DNA"/>
</dbReference>
<evidence type="ECO:0000313" key="1">
    <source>
        <dbReference type="EMBL" id="OGE36972.1"/>
    </source>
</evidence>
<dbReference type="AlphaFoldDB" id="A0A1F5K7Q7"/>
<proteinExistence type="predicted"/>
<comment type="caution">
    <text evidence="1">The sequence shown here is derived from an EMBL/GenBank/DDBJ whole genome shotgun (WGS) entry which is preliminary data.</text>
</comment>